<dbReference type="InterPro" id="IPR036866">
    <property type="entry name" value="RibonucZ/Hydroxyglut_hydro"/>
</dbReference>
<keyword evidence="2" id="KW-1185">Reference proteome</keyword>
<name>A0A3Q2Q3W5_FUNHE</name>
<dbReference type="STRING" id="8078.ENSFHEP00000020664"/>
<protein>
    <submittedName>
        <fullName evidence="1">Uncharacterized protein</fullName>
    </submittedName>
</protein>
<sequence length="80" mass="8864">MKVKVISILEDNYMYLVIEEQSKQAIAVAPAVPHRVTGGALPCRAPGLGGEGPFGFDWMRVSPAHHRLDSLQEDKLYMLN</sequence>
<dbReference type="Proteomes" id="UP000265000">
    <property type="component" value="Unplaced"/>
</dbReference>
<dbReference type="Gene3D" id="3.60.15.10">
    <property type="entry name" value="Ribonuclease Z/Hydroxyacylglutathione hydrolase-like"/>
    <property type="match status" value="1"/>
</dbReference>
<evidence type="ECO:0000313" key="2">
    <source>
        <dbReference type="Proteomes" id="UP000265000"/>
    </source>
</evidence>
<dbReference type="Ensembl" id="ENSFHET00000030227.1">
    <property type="protein sequence ID" value="ENSFHEP00000020664.1"/>
    <property type="gene ID" value="ENSFHEG00000022596.1"/>
</dbReference>
<dbReference type="GeneTree" id="ENSGT01030000237984"/>
<reference evidence="1" key="1">
    <citation type="submission" date="2025-08" db="UniProtKB">
        <authorList>
            <consortium name="Ensembl"/>
        </authorList>
    </citation>
    <scope>IDENTIFICATION</scope>
</reference>
<organism evidence="1 2">
    <name type="scientific">Fundulus heteroclitus</name>
    <name type="common">Killifish</name>
    <name type="synonym">Mummichog</name>
    <dbReference type="NCBI Taxonomy" id="8078"/>
    <lineage>
        <taxon>Eukaryota</taxon>
        <taxon>Metazoa</taxon>
        <taxon>Chordata</taxon>
        <taxon>Craniata</taxon>
        <taxon>Vertebrata</taxon>
        <taxon>Euteleostomi</taxon>
        <taxon>Actinopterygii</taxon>
        <taxon>Neopterygii</taxon>
        <taxon>Teleostei</taxon>
        <taxon>Neoteleostei</taxon>
        <taxon>Acanthomorphata</taxon>
        <taxon>Ovalentaria</taxon>
        <taxon>Atherinomorphae</taxon>
        <taxon>Cyprinodontiformes</taxon>
        <taxon>Fundulidae</taxon>
        <taxon>Fundulus</taxon>
    </lineage>
</organism>
<dbReference type="AlphaFoldDB" id="A0A3Q2Q3W5"/>
<reference evidence="1" key="2">
    <citation type="submission" date="2025-09" db="UniProtKB">
        <authorList>
            <consortium name="Ensembl"/>
        </authorList>
    </citation>
    <scope>IDENTIFICATION</scope>
</reference>
<evidence type="ECO:0000313" key="1">
    <source>
        <dbReference type="Ensembl" id="ENSFHEP00000020664.1"/>
    </source>
</evidence>
<proteinExistence type="predicted"/>
<accession>A0A3Q2Q3W5</accession>